<sequence length="51" mass="5956">MLPLLLNNMRESLFNPRKLKEEFYTHVCELVSNSSVHCAFKLHLYSSSSKL</sequence>
<proteinExistence type="predicted"/>
<name>A0A7J7FPA4_CAMSI</name>
<evidence type="ECO:0000313" key="2">
    <source>
        <dbReference type="Proteomes" id="UP000593564"/>
    </source>
</evidence>
<gene>
    <name evidence="1" type="ORF">HYC85_000113</name>
</gene>
<dbReference type="Proteomes" id="UP000593564">
    <property type="component" value="Unassembled WGS sequence"/>
</dbReference>
<accession>A0A7J7FPA4</accession>
<dbReference type="AlphaFoldDB" id="A0A7J7FPA4"/>
<reference evidence="2" key="1">
    <citation type="journal article" date="2020" name="Nat. Commun.">
        <title>Genome assembly of wild tea tree DASZ reveals pedigree and selection history of tea varieties.</title>
        <authorList>
            <person name="Zhang W."/>
            <person name="Zhang Y."/>
            <person name="Qiu H."/>
            <person name="Guo Y."/>
            <person name="Wan H."/>
            <person name="Zhang X."/>
            <person name="Scossa F."/>
            <person name="Alseekh S."/>
            <person name="Zhang Q."/>
            <person name="Wang P."/>
            <person name="Xu L."/>
            <person name="Schmidt M.H."/>
            <person name="Jia X."/>
            <person name="Li D."/>
            <person name="Zhu A."/>
            <person name="Guo F."/>
            <person name="Chen W."/>
            <person name="Ni D."/>
            <person name="Usadel B."/>
            <person name="Fernie A.R."/>
            <person name="Wen W."/>
        </authorList>
    </citation>
    <scope>NUCLEOTIDE SEQUENCE [LARGE SCALE GENOMIC DNA]</scope>
    <source>
        <strain evidence="2">cv. G240</strain>
    </source>
</reference>
<reference evidence="1 2" key="2">
    <citation type="submission" date="2020-07" db="EMBL/GenBank/DDBJ databases">
        <title>Genome assembly of wild tea tree DASZ reveals pedigree and selection history of tea varieties.</title>
        <authorList>
            <person name="Zhang W."/>
        </authorList>
    </citation>
    <scope>NUCLEOTIDE SEQUENCE [LARGE SCALE GENOMIC DNA]</scope>
    <source>
        <strain evidence="2">cv. G240</strain>
        <tissue evidence="1">Leaf</tissue>
    </source>
</reference>
<evidence type="ECO:0000313" key="1">
    <source>
        <dbReference type="EMBL" id="KAF5929913.1"/>
    </source>
</evidence>
<protein>
    <submittedName>
        <fullName evidence="1">Uncharacterized protein</fullName>
    </submittedName>
</protein>
<comment type="caution">
    <text evidence="1">The sequence shown here is derived from an EMBL/GenBank/DDBJ whole genome shotgun (WGS) entry which is preliminary data.</text>
</comment>
<dbReference type="EMBL" id="JACBKZ010000405">
    <property type="protein sequence ID" value="KAF5929913.1"/>
    <property type="molecule type" value="Genomic_DNA"/>
</dbReference>
<organism evidence="1 2">
    <name type="scientific">Camellia sinensis</name>
    <name type="common">Tea plant</name>
    <name type="synonym">Thea sinensis</name>
    <dbReference type="NCBI Taxonomy" id="4442"/>
    <lineage>
        <taxon>Eukaryota</taxon>
        <taxon>Viridiplantae</taxon>
        <taxon>Streptophyta</taxon>
        <taxon>Embryophyta</taxon>
        <taxon>Tracheophyta</taxon>
        <taxon>Spermatophyta</taxon>
        <taxon>Magnoliopsida</taxon>
        <taxon>eudicotyledons</taxon>
        <taxon>Gunneridae</taxon>
        <taxon>Pentapetalae</taxon>
        <taxon>asterids</taxon>
        <taxon>Ericales</taxon>
        <taxon>Theaceae</taxon>
        <taxon>Camellia</taxon>
    </lineage>
</organism>
<keyword evidence="2" id="KW-1185">Reference proteome</keyword>